<organism evidence="3 4">
    <name type="scientific">Arthrobacter wenxiniae</name>
    <dbReference type="NCBI Taxonomy" id="2713570"/>
    <lineage>
        <taxon>Bacteria</taxon>
        <taxon>Bacillati</taxon>
        <taxon>Actinomycetota</taxon>
        <taxon>Actinomycetes</taxon>
        <taxon>Micrococcales</taxon>
        <taxon>Micrococcaceae</taxon>
        <taxon>Arthrobacter</taxon>
    </lineage>
</organism>
<evidence type="ECO:0000256" key="1">
    <source>
        <dbReference type="SAM" id="MobiDB-lite"/>
    </source>
</evidence>
<gene>
    <name evidence="3" type="ORF">G6034_12375</name>
</gene>
<comment type="caution">
    <text evidence="3">The sequence shown here is derived from an EMBL/GenBank/DDBJ whole genome shotgun (WGS) entry which is preliminary data.</text>
</comment>
<proteinExistence type="predicted"/>
<feature type="transmembrane region" description="Helical" evidence="2">
    <location>
        <begin position="36"/>
        <end position="57"/>
    </location>
</feature>
<keyword evidence="4" id="KW-1185">Reference proteome</keyword>
<dbReference type="Proteomes" id="UP000543556">
    <property type="component" value="Unassembled WGS sequence"/>
</dbReference>
<evidence type="ECO:0000313" key="3">
    <source>
        <dbReference type="EMBL" id="NVM95691.1"/>
    </source>
</evidence>
<keyword evidence="2" id="KW-0472">Membrane</keyword>
<sequence>MERTISDAHAHVEPGRPSAAPVSGPAPLTIYWGRTAVAAVGLIALLTAFVSGGLSLFRVGSSVLGWTGLIVFLAVLAGLRAVAVRDHNARRAAVRLAAERTTSDAGSAAPSGPAVEPRPTVLFDGAQGAPAGKPTRAQKPLTAEELRNAALRVAAQGTADAKLAHTQTVAEGELSAETWEPVEVPKPGYVTAARAAAAAAAPLQVPAVPRSAGTSIKADQAGIGMPAADAAAAPAVVDGGKAGEEPAAAEKPANAGHGLNNLDVVLRRRRA</sequence>
<dbReference type="AlphaFoldDB" id="A0A7Y7IHQ5"/>
<dbReference type="RefSeq" id="WP_176635413.1">
    <property type="nucleotide sequence ID" value="NZ_JAAMFM010000018.1"/>
</dbReference>
<evidence type="ECO:0000313" key="4">
    <source>
        <dbReference type="Proteomes" id="UP000543556"/>
    </source>
</evidence>
<feature type="transmembrane region" description="Helical" evidence="2">
    <location>
        <begin position="63"/>
        <end position="83"/>
    </location>
</feature>
<feature type="compositionally biased region" description="Low complexity" evidence="1">
    <location>
        <begin position="242"/>
        <end position="256"/>
    </location>
</feature>
<name>A0A7Y7IHQ5_9MICC</name>
<feature type="region of interest" description="Disordered" evidence="1">
    <location>
        <begin position="242"/>
        <end position="264"/>
    </location>
</feature>
<feature type="compositionally biased region" description="Basic and acidic residues" evidence="1">
    <location>
        <begin position="1"/>
        <end position="14"/>
    </location>
</feature>
<accession>A0A7Y7IHQ5</accession>
<feature type="region of interest" description="Disordered" evidence="1">
    <location>
        <begin position="1"/>
        <end position="22"/>
    </location>
</feature>
<feature type="region of interest" description="Disordered" evidence="1">
    <location>
        <begin position="99"/>
        <end position="138"/>
    </location>
</feature>
<protein>
    <submittedName>
        <fullName evidence="3">Uncharacterized protein</fullName>
    </submittedName>
</protein>
<feature type="compositionally biased region" description="Low complexity" evidence="1">
    <location>
        <begin position="103"/>
        <end position="114"/>
    </location>
</feature>
<keyword evidence="2" id="KW-1133">Transmembrane helix</keyword>
<keyword evidence="2" id="KW-0812">Transmembrane</keyword>
<dbReference type="EMBL" id="JAAMFM010000018">
    <property type="protein sequence ID" value="NVM95691.1"/>
    <property type="molecule type" value="Genomic_DNA"/>
</dbReference>
<reference evidence="3 4" key="1">
    <citation type="submission" date="2020-02" db="EMBL/GenBank/DDBJ databases">
        <title>Genome sequence of strain AETb3-4.</title>
        <authorList>
            <person name="Gao J."/>
            <person name="Zhang X."/>
        </authorList>
    </citation>
    <scope>NUCLEOTIDE SEQUENCE [LARGE SCALE GENOMIC DNA]</scope>
    <source>
        <strain evidence="3 4">AETb3-4</strain>
    </source>
</reference>
<evidence type="ECO:0000256" key="2">
    <source>
        <dbReference type="SAM" id="Phobius"/>
    </source>
</evidence>